<organism evidence="9 10">
    <name type="scientific">Herbiconiux ginsengi</name>
    <dbReference type="NCBI Taxonomy" id="381665"/>
    <lineage>
        <taxon>Bacteria</taxon>
        <taxon>Bacillati</taxon>
        <taxon>Actinomycetota</taxon>
        <taxon>Actinomycetes</taxon>
        <taxon>Micrococcales</taxon>
        <taxon>Microbacteriaceae</taxon>
        <taxon>Herbiconiux</taxon>
    </lineage>
</organism>
<evidence type="ECO:0000256" key="4">
    <source>
        <dbReference type="ARBA" id="ARBA00023163"/>
    </source>
</evidence>
<dbReference type="Gene3D" id="1.10.10.10">
    <property type="entry name" value="Winged helix-like DNA-binding domain superfamily/Winged helix DNA-binding domain"/>
    <property type="match status" value="1"/>
</dbReference>
<dbReference type="PROSITE" id="PS51078">
    <property type="entry name" value="ICLR_ED"/>
    <property type="match status" value="1"/>
</dbReference>
<evidence type="ECO:0000313" key="9">
    <source>
        <dbReference type="EMBL" id="SDZ48750.1"/>
    </source>
</evidence>
<dbReference type="Gene3D" id="3.30.450.40">
    <property type="match status" value="1"/>
</dbReference>
<dbReference type="RefSeq" id="WP_092557432.1">
    <property type="nucleotide sequence ID" value="NZ_FNPZ01000005.1"/>
</dbReference>
<dbReference type="EMBL" id="FNPZ01000005">
    <property type="protein sequence ID" value="SDZ48750.1"/>
    <property type="molecule type" value="Genomic_DNA"/>
</dbReference>
<dbReference type="PANTHER" id="PTHR30136">
    <property type="entry name" value="HELIX-TURN-HELIX TRANSCRIPTIONAL REGULATOR, ICLR FAMILY"/>
    <property type="match status" value="1"/>
</dbReference>
<dbReference type="InterPro" id="IPR012794">
    <property type="entry name" value="PcaR_PcaU"/>
</dbReference>
<sequence length="267" mass="28627">MSDFDDDASDLEESPFFVQSLAKGLSVITAMGTQHSQVSLADVARATSLTRATARRLVLTLERLGYVRGTDGLYSLTPKVLELGFSFLGSTSIPEAAQPHLEALSRSVGESTSASLLDGTDIVYVARVSARRTVSLSIDIGTRLPAYATAMGRVLLAALPDRELNEMLAGLTLRQLTERTIRSKDALHAEIDRVREQGWAMVDQEALEIGLLSIAAPVSRAGRVVAAINISSSANRVAAVDLVAEFRAPLLATARAVSAELEHRDLR</sequence>
<evidence type="ECO:0000313" key="10">
    <source>
        <dbReference type="Proteomes" id="UP000198891"/>
    </source>
</evidence>
<dbReference type="InterPro" id="IPR050707">
    <property type="entry name" value="HTH_MetabolicPath_Reg"/>
</dbReference>
<reference evidence="9 10" key="1">
    <citation type="submission" date="2016-10" db="EMBL/GenBank/DDBJ databases">
        <authorList>
            <person name="de Groot N.N."/>
        </authorList>
    </citation>
    <scope>NUCLEOTIDE SEQUENCE [LARGE SCALE GENOMIC DNA]</scope>
    <source>
        <strain evidence="9 10">CGMCC 4.3491</strain>
    </source>
</reference>
<dbReference type="InterPro" id="IPR036390">
    <property type="entry name" value="WH_DNA-bd_sf"/>
</dbReference>
<evidence type="ECO:0000256" key="2">
    <source>
        <dbReference type="ARBA" id="ARBA00023015"/>
    </source>
</evidence>
<evidence type="ECO:0000259" key="7">
    <source>
        <dbReference type="PROSITE" id="PS51077"/>
    </source>
</evidence>
<dbReference type="PANTHER" id="PTHR30136:SF34">
    <property type="entry name" value="TRANSCRIPTIONAL REGULATOR"/>
    <property type="match status" value="1"/>
</dbReference>
<dbReference type="GO" id="GO:0046278">
    <property type="term" value="P:3,4-dihydroxybenzoate metabolic process"/>
    <property type="evidence" value="ECO:0007669"/>
    <property type="project" value="InterPro"/>
</dbReference>
<evidence type="ECO:0000256" key="3">
    <source>
        <dbReference type="ARBA" id="ARBA00023125"/>
    </source>
</evidence>
<evidence type="ECO:0000259" key="8">
    <source>
        <dbReference type="PROSITE" id="PS51078"/>
    </source>
</evidence>
<dbReference type="NCBIfam" id="TIGR02431">
    <property type="entry name" value="pcaR_pcaU"/>
    <property type="match status" value="1"/>
</dbReference>
<dbReference type="Proteomes" id="UP000198891">
    <property type="component" value="Unassembled WGS sequence"/>
</dbReference>
<dbReference type="InterPro" id="IPR005471">
    <property type="entry name" value="Tscrpt_reg_IclR_N"/>
</dbReference>
<dbReference type="GO" id="GO:0003700">
    <property type="term" value="F:DNA-binding transcription factor activity"/>
    <property type="evidence" value="ECO:0007669"/>
    <property type="project" value="TreeGrafter"/>
</dbReference>
<dbReference type="FunFam" id="1.10.10.10:FF:000056">
    <property type="entry name" value="IclR family transcriptional regulator"/>
    <property type="match status" value="1"/>
</dbReference>
<dbReference type="GO" id="GO:0045892">
    <property type="term" value="P:negative regulation of DNA-templated transcription"/>
    <property type="evidence" value="ECO:0007669"/>
    <property type="project" value="TreeGrafter"/>
</dbReference>
<protein>
    <recommendedName>
        <fullName evidence="6">Glycerol operon regulatory protein</fullName>
    </recommendedName>
</protein>
<gene>
    <name evidence="9" type="ORF">SAMN05216554_4156</name>
</gene>
<dbReference type="OrthoDB" id="9807558at2"/>
<keyword evidence="3" id="KW-0238">DNA-binding</keyword>
<dbReference type="GO" id="GO:0006071">
    <property type="term" value="P:glycerol metabolic process"/>
    <property type="evidence" value="ECO:0007669"/>
    <property type="project" value="UniProtKB-KW"/>
</dbReference>
<evidence type="ECO:0000256" key="6">
    <source>
        <dbReference type="ARBA" id="ARBA00070406"/>
    </source>
</evidence>
<feature type="domain" description="IclR-ED" evidence="8">
    <location>
        <begin position="79"/>
        <end position="263"/>
    </location>
</feature>
<keyword evidence="10" id="KW-1185">Reference proteome</keyword>
<evidence type="ECO:0000256" key="1">
    <source>
        <dbReference type="ARBA" id="ARBA00022798"/>
    </source>
</evidence>
<dbReference type="SUPFAM" id="SSF55781">
    <property type="entry name" value="GAF domain-like"/>
    <property type="match status" value="1"/>
</dbReference>
<dbReference type="AlphaFoldDB" id="A0A1H3TF79"/>
<evidence type="ECO:0000256" key="5">
    <source>
        <dbReference type="ARBA" id="ARBA00058938"/>
    </source>
</evidence>
<dbReference type="Pfam" id="PF09339">
    <property type="entry name" value="HTH_IclR"/>
    <property type="match status" value="1"/>
</dbReference>
<dbReference type="GO" id="GO:0045893">
    <property type="term" value="P:positive regulation of DNA-templated transcription"/>
    <property type="evidence" value="ECO:0007669"/>
    <property type="project" value="InterPro"/>
</dbReference>
<dbReference type="InterPro" id="IPR036388">
    <property type="entry name" value="WH-like_DNA-bd_sf"/>
</dbReference>
<dbReference type="InterPro" id="IPR014757">
    <property type="entry name" value="Tscrpt_reg_IclR_C"/>
</dbReference>
<keyword evidence="1" id="KW-0319">Glycerol metabolism</keyword>
<name>A0A1H3TF79_9MICO</name>
<comment type="function">
    <text evidence="5">May be an activator protein for the gylABX operon.</text>
</comment>
<dbReference type="GO" id="GO:0003677">
    <property type="term" value="F:DNA binding"/>
    <property type="evidence" value="ECO:0007669"/>
    <property type="project" value="UniProtKB-KW"/>
</dbReference>
<dbReference type="InterPro" id="IPR029016">
    <property type="entry name" value="GAF-like_dom_sf"/>
</dbReference>
<dbReference type="SMART" id="SM00346">
    <property type="entry name" value="HTH_ICLR"/>
    <property type="match status" value="1"/>
</dbReference>
<dbReference type="STRING" id="381665.SAMN05216554_4156"/>
<proteinExistence type="predicted"/>
<keyword evidence="4" id="KW-0804">Transcription</keyword>
<keyword evidence="2" id="KW-0805">Transcription regulation</keyword>
<dbReference type="PROSITE" id="PS51077">
    <property type="entry name" value="HTH_ICLR"/>
    <property type="match status" value="1"/>
</dbReference>
<accession>A0A1H3TF79</accession>
<feature type="domain" description="HTH iclR-type" evidence="7">
    <location>
        <begin position="18"/>
        <end position="78"/>
    </location>
</feature>
<dbReference type="Pfam" id="PF01614">
    <property type="entry name" value="IclR_C"/>
    <property type="match status" value="1"/>
</dbReference>
<dbReference type="SUPFAM" id="SSF46785">
    <property type="entry name" value="Winged helix' DNA-binding domain"/>
    <property type="match status" value="1"/>
</dbReference>